<evidence type="ECO:0000313" key="12">
    <source>
        <dbReference type="Proteomes" id="UP000808906"/>
    </source>
</evidence>
<dbReference type="Proteomes" id="UP000808906">
    <property type="component" value="Unassembled WGS sequence"/>
</dbReference>
<gene>
    <name evidence="10" type="ORF">A5N68_21820</name>
    <name evidence="6" type="ORF">GS441_07525</name>
    <name evidence="7" type="ORF">GS453_09330</name>
    <name evidence="8" type="ORF">GS882_19410</name>
    <name evidence="9" type="ORF">GS947_06130</name>
</gene>
<dbReference type="InterPro" id="IPR020946">
    <property type="entry name" value="Flavin_mOase-like"/>
</dbReference>
<dbReference type="PANTHER" id="PTHR42877">
    <property type="entry name" value="L-ORNITHINE N(5)-MONOOXYGENASE-RELATED"/>
    <property type="match status" value="1"/>
</dbReference>
<dbReference type="Proteomes" id="UP000738270">
    <property type="component" value="Unassembled WGS sequence"/>
</dbReference>
<evidence type="ECO:0000256" key="5">
    <source>
        <dbReference type="SAM" id="MobiDB-lite"/>
    </source>
</evidence>
<keyword evidence="3" id="KW-0274">FAD</keyword>
<evidence type="ECO:0000313" key="7">
    <source>
        <dbReference type="EMBL" id="MBM4627077.1"/>
    </source>
</evidence>
<dbReference type="EMBL" id="WUXD01000002">
    <property type="protein sequence ID" value="MBM4627077.1"/>
    <property type="molecule type" value="Genomic_DNA"/>
</dbReference>
<keyword evidence="4" id="KW-0560">Oxidoreductase</keyword>
<dbReference type="PANTHER" id="PTHR42877:SF4">
    <property type="entry name" value="FAD_NAD(P)-BINDING DOMAIN-CONTAINING PROTEIN-RELATED"/>
    <property type="match status" value="1"/>
</dbReference>
<dbReference type="EMBL" id="WVDC01000001">
    <property type="protein sequence ID" value="NKW41206.1"/>
    <property type="molecule type" value="Genomic_DNA"/>
</dbReference>
<evidence type="ECO:0000256" key="1">
    <source>
        <dbReference type="ARBA" id="ARBA00010139"/>
    </source>
</evidence>
<evidence type="ECO:0000256" key="4">
    <source>
        <dbReference type="ARBA" id="ARBA00023002"/>
    </source>
</evidence>
<dbReference type="GO" id="GO:0050660">
    <property type="term" value="F:flavin adenine dinucleotide binding"/>
    <property type="evidence" value="ECO:0007669"/>
    <property type="project" value="InterPro"/>
</dbReference>
<dbReference type="AlphaFoldDB" id="A0A9Q2PML5"/>
<feature type="region of interest" description="Disordered" evidence="5">
    <location>
        <begin position="62"/>
        <end position="90"/>
    </location>
</feature>
<organism evidence="6 12">
    <name type="scientific">Rhodococcus hoagii</name>
    <name type="common">Corynebacterium equii</name>
    <dbReference type="NCBI Taxonomy" id="43767"/>
    <lineage>
        <taxon>Bacteria</taxon>
        <taxon>Bacillati</taxon>
        <taxon>Actinomycetota</taxon>
        <taxon>Actinomycetes</taxon>
        <taxon>Mycobacteriales</taxon>
        <taxon>Nocardiaceae</taxon>
        <taxon>Prescottella</taxon>
    </lineage>
</organism>
<dbReference type="Gene3D" id="3.50.50.60">
    <property type="entry name" value="FAD/NAD(P)-binding domain"/>
    <property type="match status" value="2"/>
</dbReference>
<reference evidence="10 11" key="1">
    <citation type="journal article" date="2016" name="Genome Biol. Evol.">
        <title>Pangenome and Phylogenomic Analysis of the Pathogenic Actinobacterium Rhodococcus equi.</title>
        <authorList>
            <person name="Anastasi E."/>
            <person name="MacArthur I."/>
            <person name="Scortti M."/>
            <person name="Alvarez S."/>
            <person name="Giguere S."/>
            <person name="Vazquez-Boland J.A."/>
        </authorList>
    </citation>
    <scope>NUCLEOTIDE SEQUENCE [LARGE SCALE GENOMIC DNA]</scope>
    <source>
        <strain evidence="10 11">PAM1271</strain>
    </source>
</reference>
<dbReference type="GO" id="GO:0050661">
    <property type="term" value="F:NADP binding"/>
    <property type="evidence" value="ECO:0007669"/>
    <property type="project" value="InterPro"/>
</dbReference>
<dbReference type="RefSeq" id="WP_044990397.1">
    <property type="nucleotide sequence ID" value="NZ_AP024181.1"/>
</dbReference>
<accession>A0A9Q2PML5</accession>
<dbReference type="PRINTS" id="PR00420">
    <property type="entry name" value="RNGMNOXGNASE"/>
</dbReference>
<protein>
    <submittedName>
        <fullName evidence="10">Monooxygenase</fullName>
    </submittedName>
    <submittedName>
        <fullName evidence="6">NAD(P)-binding domain-containing protein</fullName>
    </submittedName>
</protein>
<reference evidence="6" key="2">
    <citation type="submission" date="2019-11" db="EMBL/GenBank/DDBJ databases">
        <title>Spread of Macrolides and rifampicin resistant Rhodococcus equi in clinical isolates in the USA.</title>
        <authorList>
            <person name="Alvarez-Narvaez S."/>
            <person name="Huber L."/>
            <person name="Cohen N.D."/>
            <person name="Slovis N."/>
            <person name="Greiter M."/>
            <person name="Giguere S."/>
            <person name="Hart K."/>
        </authorList>
    </citation>
    <scope>NUCLEOTIDE SEQUENCE</scope>
    <source>
        <strain evidence="6">Lh_17</strain>
        <strain evidence="7">Lh_38</strain>
    </source>
</reference>
<comment type="caution">
    <text evidence="6">The sequence shown here is derived from an EMBL/GenBank/DDBJ whole genome shotgun (WGS) entry which is preliminary data.</text>
</comment>
<proteinExistence type="inferred from homology"/>
<dbReference type="Proteomes" id="UP000608063">
    <property type="component" value="Unassembled WGS sequence"/>
</dbReference>
<dbReference type="GeneID" id="57576062"/>
<dbReference type="InterPro" id="IPR036188">
    <property type="entry name" value="FAD/NAD-bd_sf"/>
</dbReference>
<dbReference type="EMBL" id="WUXR01000002">
    <property type="protein sequence ID" value="MBM4565286.1"/>
    <property type="molecule type" value="Genomic_DNA"/>
</dbReference>
<evidence type="ECO:0000313" key="8">
    <source>
        <dbReference type="EMBL" id="NKT80257.1"/>
    </source>
</evidence>
<comment type="similarity">
    <text evidence="1">Belongs to the FAD-binding monooxygenase family.</text>
</comment>
<dbReference type="InterPro" id="IPR051209">
    <property type="entry name" value="FAD-bind_Monooxygenase_sf"/>
</dbReference>
<sequence>MTLTWTSGGSAGAQERVTEADLGAAIDVADPGALLMTIVHVTGDLSLLDEFEAKLDDAKRARGADSAASQTHYGAQSGADAVPPGQFPPEISEEVRSRARTVLTADLPVRLGSLDPEIFRRMAALCTASAVDEEFVPLLLEQAGFEKSRRCVPVTTRPPADFDVIVIGAGMVGLNAAIKLEEAGFAYTVFEAAEGIGGTWWRNTYPGAAVDTPSHYYSYSFELNPNWTKYYPPGPEYLEYMRGVAEKYDLYRNIRLSTSVLSADWNEDDQRWTVVTRSADGTVERHRARAVVTALGMLNAPNIPDVEGLATFEGEIVHTAEWDPQLDLTGKRVVILGTGCTAVQVVANIVDQVESLDAVVRSPHWIVPEKAVVNDVPEGERWAMRHLPYYQEWFRLKAYWLASDNLYPMPRIDPEWAATHLSASQSNDRVLQTALAHLRNSFPDRPDLIDKLTPDFRPYAKRIVKDPGFFAALNREHVALHRASFARVHPNGVTTTEGEFIEADVIIFATGFKLQFASYIDITGRGGHKLADVWDDGDDPRAYLGIQVSGFPNLFVTAGPNSAPNHGAGHNILSEEQVHYIVECLQHLVESGNASMDVLPEVQEDYNRRVDEALDLTVWAHPGETATGYYRNKKGRVVVSCPWRLVDYWTMLRQPAVENFHFVPEPAHRAE</sequence>
<name>A0A9Q2PML5_RHOHA</name>
<dbReference type="EMBL" id="LWIC01000011">
    <property type="protein sequence ID" value="ORM21257.1"/>
    <property type="molecule type" value="Genomic_DNA"/>
</dbReference>
<evidence type="ECO:0000256" key="3">
    <source>
        <dbReference type="ARBA" id="ARBA00022827"/>
    </source>
</evidence>
<evidence type="ECO:0000313" key="11">
    <source>
        <dbReference type="Proteomes" id="UP000193518"/>
    </source>
</evidence>
<evidence type="ECO:0000313" key="6">
    <source>
        <dbReference type="EMBL" id="MBM4565286.1"/>
    </source>
</evidence>
<dbReference type="EMBL" id="WVBC01000032">
    <property type="protein sequence ID" value="NKT80257.1"/>
    <property type="molecule type" value="Genomic_DNA"/>
</dbReference>
<dbReference type="Proteomes" id="UP000193518">
    <property type="component" value="Unassembled WGS sequence"/>
</dbReference>
<keyword evidence="2" id="KW-0285">Flavoprotein</keyword>
<evidence type="ECO:0000256" key="2">
    <source>
        <dbReference type="ARBA" id="ARBA00022630"/>
    </source>
</evidence>
<evidence type="ECO:0000313" key="10">
    <source>
        <dbReference type="EMBL" id="ORM21257.1"/>
    </source>
</evidence>
<keyword evidence="10" id="KW-0503">Monooxygenase</keyword>
<evidence type="ECO:0000313" key="9">
    <source>
        <dbReference type="EMBL" id="NKW41206.1"/>
    </source>
</evidence>
<reference evidence="8" key="3">
    <citation type="journal article" date="2020" name="Environ. Microbiol.">
        <title>The novel and transferable erm(51) gene confers Macrolides, Lincosamides, and Streptogramins B (MLSB) resistance to clonal Rhodococcus equi in the environment.</title>
        <authorList>
            <person name="Huber L."/>
            <person name="Giguere S."/>
            <person name="Slovis N.M."/>
            <person name="Alvarez-Narvaez S."/>
            <person name="Hart K.A."/>
            <person name="Greiter M."/>
            <person name="Morris E.R.A."/>
            <person name="Cohen N.D."/>
        </authorList>
    </citation>
    <scope>NUCLEOTIDE SEQUENCE</scope>
    <source>
        <strain evidence="8">Lh_116_1</strain>
        <strain evidence="9">Lh_16_1</strain>
    </source>
</reference>
<dbReference type="SUPFAM" id="SSF51905">
    <property type="entry name" value="FAD/NAD(P)-binding domain"/>
    <property type="match status" value="2"/>
</dbReference>
<dbReference type="GO" id="GO:0004499">
    <property type="term" value="F:N,N-dimethylaniline monooxygenase activity"/>
    <property type="evidence" value="ECO:0007669"/>
    <property type="project" value="InterPro"/>
</dbReference>
<dbReference type="Proteomes" id="UP000603463">
    <property type="component" value="Unassembled WGS sequence"/>
</dbReference>
<dbReference type="Pfam" id="PF00743">
    <property type="entry name" value="FMO-like"/>
    <property type="match status" value="1"/>
</dbReference>